<gene>
    <name evidence="1" type="ORF">L484_023025</name>
</gene>
<protein>
    <submittedName>
        <fullName evidence="1">Uncharacterized protein</fullName>
    </submittedName>
</protein>
<reference evidence="2" key="1">
    <citation type="submission" date="2013-01" db="EMBL/GenBank/DDBJ databases">
        <title>Draft Genome Sequence of a Mulberry Tree, Morus notabilis C.K. Schneid.</title>
        <authorList>
            <person name="He N."/>
            <person name="Zhao S."/>
        </authorList>
    </citation>
    <scope>NUCLEOTIDE SEQUENCE</scope>
</reference>
<keyword evidence="2" id="KW-1185">Reference proteome</keyword>
<name>W9RTA7_9ROSA</name>
<evidence type="ECO:0000313" key="2">
    <source>
        <dbReference type="Proteomes" id="UP000030645"/>
    </source>
</evidence>
<evidence type="ECO:0000313" key="1">
    <source>
        <dbReference type="EMBL" id="EXB94917.1"/>
    </source>
</evidence>
<organism evidence="1 2">
    <name type="scientific">Morus notabilis</name>
    <dbReference type="NCBI Taxonomy" id="981085"/>
    <lineage>
        <taxon>Eukaryota</taxon>
        <taxon>Viridiplantae</taxon>
        <taxon>Streptophyta</taxon>
        <taxon>Embryophyta</taxon>
        <taxon>Tracheophyta</taxon>
        <taxon>Spermatophyta</taxon>
        <taxon>Magnoliopsida</taxon>
        <taxon>eudicotyledons</taxon>
        <taxon>Gunneridae</taxon>
        <taxon>Pentapetalae</taxon>
        <taxon>rosids</taxon>
        <taxon>fabids</taxon>
        <taxon>Rosales</taxon>
        <taxon>Moraceae</taxon>
        <taxon>Moreae</taxon>
        <taxon>Morus</taxon>
    </lineage>
</organism>
<accession>W9RTA7</accession>
<dbReference type="Proteomes" id="UP000030645">
    <property type="component" value="Unassembled WGS sequence"/>
</dbReference>
<dbReference type="EMBL" id="KE345183">
    <property type="protein sequence ID" value="EXB94917.1"/>
    <property type="molecule type" value="Genomic_DNA"/>
</dbReference>
<proteinExistence type="predicted"/>
<dbReference type="AlphaFoldDB" id="W9RTA7"/>
<sequence length="109" mass="11934">MKFLLYTIRLPATLLHPNSIRLPPQSALSSPSTLVSILIISSTSKRMPYVGQLHWKILLQEKGTLTVATTRGEKGKRGRLHRRGPKSIVGSFAGKVVGCYGSSTSFELI</sequence>